<evidence type="ECO:0000313" key="3">
    <source>
        <dbReference type="Proteomes" id="UP000223891"/>
    </source>
</evidence>
<feature type="compositionally biased region" description="Acidic residues" evidence="1">
    <location>
        <begin position="46"/>
        <end position="56"/>
    </location>
</feature>
<keyword evidence="3" id="KW-1185">Reference proteome</keyword>
<proteinExistence type="predicted"/>
<protein>
    <recommendedName>
        <fullName evidence="4">Lipoprotein</fullName>
    </recommendedName>
</protein>
<dbReference type="Proteomes" id="UP000223891">
    <property type="component" value="Segment"/>
</dbReference>
<dbReference type="EMBL" id="KU574722">
    <property type="protein sequence ID" value="AMM44050.1"/>
    <property type="molecule type" value="Genomic_DNA"/>
</dbReference>
<name>A0A1L2CVI9_9CAUD</name>
<reference evidence="3" key="1">
    <citation type="submission" date="2016-01" db="EMBL/GenBank/DDBJ databases">
        <title>Isolation and Characterization of Enterobacteria phage CBB.</title>
        <authorList>
            <person name="Buttimer C.T.H."/>
            <person name="Hendrix H."/>
            <person name="Alexandre H."/>
            <person name="O'Mahony J."/>
            <person name="Lavigne R."/>
            <person name="Coffey A."/>
        </authorList>
    </citation>
    <scope>NUCLEOTIDE SEQUENCE [LARGE SCALE GENOMIC DNA]</scope>
</reference>
<evidence type="ECO:0000256" key="1">
    <source>
        <dbReference type="SAM" id="MobiDB-lite"/>
    </source>
</evidence>
<gene>
    <name evidence="2" type="ORF">CBB_487</name>
</gene>
<dbReference type="PROSITE" id="PS51257">
    <property type="entry name" value="PROKAR_LIPOPROTEIN"/>
    <property type="match status" value="1"/>
</dbReference>
<feature type="region of interest" description="Disordered" evidence="1">
    <location>
        <begin position="20"/>
        <end position="57"/>
    </location>
</feature>
<feature type="compositionally biased region" description="Low complexity" evidence="1">
    <location>
        <begin position="20"/>
        <end position="34"/>
    </location>
</feature>
<accession>A0A1L2CVI9</accession>
<sequence length="148" mass="16309">MKKLLLVLAIFTLIGCDPYPAQSAQPESSQPSESTAANTEAAQVETEVDVEEDTDDNVIQIAPQTKEQKKEAKRVDYKAQENIRVSDKEVIVSKGRNDNVQTVKRVEDKDAVCWVVMNTHEWSGSISCIPRAQLAPSQSTEPAPVAQQ</sequence>
<evidence type="ECO:0000313" key="2">
    <source>
        <dbReference type="EMBL" id="AMM44050.1"/>
    </source>
</evidence>
<evidence type="ECO:0008006" key="4">
    <source>
        <dbReference type="Google" id="ProtNLM"/>
    </source>
</evidence>
<organism evidence="2 3">
    <name type="scientific">Pectobacterium phage vB_PcaM_CBB</name>
    <dbReference type="NCBI Taxonomy" id="2772511"/>
    <lineage>
        <taxon>Viruses</taxon>
        <taxon>Duplodnaviria</taxon>
        <taxon>Heunggongvirae</taxon>
        <taxon>Uroviricota</taxon>
        <taxon>Caudoviricetes</taxon>
        <taxon>Mimasvirus</taxon>
        <taxon>Mimasvirus CBB</taxon>
    </lineage>
</organism>